<dbReference type="AlphaFoldDB" id="A0A0D1EAP2"/>
<name>A0A0D1EAP2_MYCMD</name>
<dbReference type="KEGG" id="uma:UMAG_01351"/>
<gene>
    <name evidence="2" type="ORF">UMAG_01351</name>
</gene>
<reference evidence="2 3" key="1">
    <citation type="journal article" date="2006" name="Nature">
        <title>Insights from the genome of the biotrophic fungal plant pathogen Ustilago maydis.</title>
        <authorList>
            <person name="Kamper J."/>
            <person name="Kahmann R."/>
            <person name="Bolker M."/>
            <person name="Ma L.J."/>
            <person name="Brefort T."/>
            <person name="Saville B.J."/>
            <person name="Banuett F."/>
            <person name="Kronstad J.W."/>
            <person name="Gold S.E."/>
            <person name="Muller O."/>
            <person name="Perlin M.H."/>
            <person name="Wosten H.A."/>
            <person name="de Vries R."/>
            <person name="Ruiz-Herrera J."/>
            <person name="Reynaga-Pena C.G."/>
            <person name="Snetselaar K."/>
            <person name="McCann M."/>
            <person name="Perez-Martin J."/>
            <person name="Feldbrugge M."/>
            <person name="Basse C.W."/>
            <person name="Steinberg G."/>
            <person name="Ibeas J.I."/>
            <person name="Holloman W."/>
            <person name="Guzman P."/>
            <person name="Farman M."/>
            <person name="Stajich J.E."/>
            <person name="Sentandreu R."/>
            <person name="Gonzalez-Prieto J.M."/>
            <person name="Kennell J.C."/>
            <person name="Molina L."/>
            <person name="Schirawski J."/>
            <person name="Mendoza-Mendoza A."/>
            <person name="Greilinger D."/>
            <person name="Munch K."/>
            <person name="Rossel N."/>
            <person name="Scherer M."/>
            <person name="Vranes M."/>
            <person name="Ladendorf O."/>
            <person name="Vincon V."/>
            <person name="Fuchs U."/>
            <person name="Sandrock B."/>
            <person name="Meng S."/>
            <person name="Ho E.C."/>
            <person name="Cahill M.J."/>
            <person name="Boyce K.J."/>
            <person name="Klose J."/>
            <person name="Klosterman S.J."/>
            <person name="Deelstra H.J."/>
            <person name="Ortiz-Castellanos L."/>
            <person name="Li W."/>
            <person name="Sanchez-Alonso P."/>
            <person name="Schreier P.H."/>
            <person name="Hauser-Hahn I."/>
            <person name="Vaupel M."/>
            <person name="Koopmann E."/>
            <person name="Friedrich G."/>
            <person name="Voss H."/>
            <person name="Schluter T."/>
            <person name="Margolis J."/>
            <person name="Platt D."/>
            <person name="Swimmer C."/>
            <person name="Gnirke A."/>
            <person name="Chen F."/>
            <person name="Vysotskaia V."/>
            <person name="Mannhaupt G."/>
            <person name="Guldener U."/>
            <person name="Munsterkotter M."/>
            <person name="Haase D."/>
            <person name="Oesterheld M."/>
            <person name="Mewes H.W."/>
            <person name="Mauceli E.W."/>
            <person name="DeCaprio D."/>
            <person name="Wade C.M."/>
            <person name="Butler J."/>
            <person name="Young S."/>
            <person name="Jaffe D.B."/>
            <person name="Calvo S."/>
            <person name="Nusbaum C."/>
            <person name="Galagan J."/>
            <person name="Birren B.W."/>
        </authorList>
    </citation>
    <scope>NUCLEOTIDE SEQUENCE [LARGE SCALE GENOMIC DNA]</scope>
    <source>
        <strain evidence="3">DSM 14603 / FGSC 9021 / UM521</strain>
    </source>
</reference>
<evidence type="ECO:0000313" key="3">
    <source>
        <dbReference type="Proteomes" id="UP000000561"/>
    </source>
</evidence>
<proteinExistence type="predicted"/>
<dbReference type="RefSeq" id="XP_011387248.1">
    <property type="nucleotide sequence ID" value="XM_011388946.1"/>
</dbReference>
<dbReference type="OMA" id="SDQPCPT"/>
<dbReference type="InParanoid" id="A0A0D1EAP2"/>
<feature type="compositionally biased region" description="Polar residues" evidence="1">
    <location>
        <begin position="63"/>
        <end position="76"/>
    </location>
</feature>
<feature type="compositionally biased region" description="Polar residues" evidence="1">
    <location>
        <begin position="197"/>
        <end position="228"/>
    </location>
</feature>
<dbReference type="GeneID" id="23562404"/>
<accession>A0A0D1EAP2</accession>
<dbReference type="Proteomes" id="UP000000561">
    <property type="component" value="Chromosome 2"/>
</dbReference>
<dbReference type="OrthoDB" id="3268823at2759"/>
<keyword evidence="3" id="KW-1185">Reference proteome</keyword>
<dbReference type="eggNOG" id="ENOG502T3G3">
    <property type="taxonomic scope" value="Eukaryota"/>
</dbReference>
<feature type="compositionally biased region" description="Polar residues" evidence="1">
    <location>
        <begin position="93"/>
        <end position="120"/>
    </location>
</feature>
<protein>
    <submittedName>
        <fullName evidence="2">Uncharacterized protein</fullName>
    </submittedName>
</protein>
<dbReference type="EMBL" id="CM003141">
    <property type="protein sequence ID" value="KIS71455.1"/>
    <property type="molecule type" value="Genomic_DNA"/>
</dbReference>
<evidence type="ECO:0000313" key="2">
    <source>
        <dbReference type="EMBL" id="KIS71455.1"/>
    </source>
</evidence>
<evidence type="ECO:0000256" key="1">
    <source>
        <dbReference type="SAM" id="MobiDB-lite"/>
    </source>
</evidence>
<feature type="compositionally biased region" description="Basic and acidic residues" evidence="1">
    <location>
        <begin position="239"/>
        <end position="250"/>
    </location>
</feature>
<feature type="compositionally biased region" description="Basic and acidic residues" evidence="1">
    <location>
        <begin position="123"/>
        <end position="135"/>
    </location>
</feature>
<feature type="region of interest" description="Disordered" evidence="1">
    <location>
        <begin position="44"/>
        <end position="260"/>
    </location>
</feature>
<dbReference type="VEuPathDB" id="FungiDB:UMAG_01351"/>
<sequence length="260" mass="26457">MTNTITDAASSAYESISGSAQRVLPVASTLISEATGLAALTEDYSASPFPPAQPSSSCASSSKEVTTSTNSDQSSLPARYDLTEEQERGPSQPDRTSQPQTSIGTESGIPTTGGAATTVSPDDDVKAAISNEKRASNAAVGVDYSDQPCPTADARRPNPSSEPAEGKTQFSSSDEQMKGSSDHSSSATSGGGDSANRCDSTKATSSATGSDEQRSTAGSSKSSLTNKLRGSAKVVAGKITRDQEKVEQGKMLKAGGAQDA</sequence>
<organism evidence="2 3">
    <name type="scientific">Mycosarcoma maydis</name>
    <name type="common">Corn smut fungus</name>
    <name type="synonym">Ustilago maydis</name>
    <dbReference type="NCBI Taxonomy" id="5270"/>
    <lineage>
        <taxon>Eukaryota</taxon>
        <taxon>Fungi</taxon>
        <taxon>Dikarya</taxon>
        <taxon>Basidiomycota</taxon>
        <taxon>Ustilaginomycotina</taxon>
        <taxon>Ustilaginomycetes</taxon>
        <taxon>Ustilaginales</taxon>
        <taxon>Ustilaginaceae</taxon>
        <taxon>Mycosarcoma</taxon>
    </lineage>
</organism>